<evidence type="ECO:0000313" key="3">
    <source>
        <dbReference type="EnsemblPlants" id="EMT07210"/>
    </source>
</evidence>
<evidence type="ECO:0000256" key="1">
    <source>
        <dbReference type="SAM" id="MobiDB-lite"/>
    </source>
</evidence>
<accession>M8B0W0</accession>
<dbReference type="Pfam" id="PF03478">
    <property type="entry name" value="Beta-prop_KIB1-4"/>
    <property type="match status" value="2"/>
</dbReference>
<protein>
    <recommendedName>
        <fullName evidence="2">KIB1-4 beta-propeller domain-containing protein</fullName>
    </recommendedName>
</protein>
<dbReference type="PANTHER" id="PTHR33110">
    <property type="entry name" value="F-BOX/KELCH-REPEAT PROTEIN-RELATED"/>
    <property type="match status" value="1"/>
</dbReference>
<dbReference type="PANTHER" id="PTHR33110:SF149">
    <property type="entry name" value="F-BOX DOMAIN-CONTAINING PROTEIN"/>
    <property type="match status" value="1"/>
</dbReference>
<sequence length="348" mass="38933">MDAAKKYTCLLHNPFTHTTVPIPELDTIIEDVTECSMVTKVLVLSGPDDVVALMTNDRWNYPIILARAGKGVWFPKAQNTFFVRIIDIVFLGGKLYGITKAEDLYLLDVCFDDDGTPMVSTAQCIIGHPASEFDEASDEDGDEDDEETSDDEEDEVHQGIADVDEQYEVLEGIADLDEEDEVLEGIADVDEDDGLPEHFDYFDDGCVLQDFDYADDGDGTEICIIRYFVESCGKLFMVKQEAQYLGYKLDFTRKVEVFEADIIARAWVPVVGGLGGHALLLSNPISKFIPACGEIEEDAVYFKDTVNVFSMRSQTNSEAQWNYDNLMALMLCSDLEQPTWIFPPVLVV</sequence>
<dbReference type="InterPro" id="IPR005174">
    <property type="entry name" value="KIB1-4_b-propeller"/>
</dbReference>
<feature type="compositionally biased region" description="Acidic residues" evidence="1">
    <location>
        <begin position="132"/>
        <end position="155"/>
    </location>
</feature>
<feature type="region of interest" description="Disordered" evidence="1">
    <location>
        <begin position="130"/>
        <end position="158"/>
    </location>
</feature>
<feature type="domain" description="KIB1-4 beta-propeller" evidence="2">
    <location>
        <begin position="221"/>
        <end position="310"/>
    </location>
</feature>
<proteinExistence type="predicted"/>
<name>M8B0W0_AEGTA</name>
<organism evidence="3">
    <name type="scientific">Aegilops tauschii</name>
    <name type="common">Tausch's goatgrass</name>
    <name type="synonym">Aegilops squarrosa</name>
    <dbReference type="NCBI Taxonomy" id="37682"/>
    <lineage>
        <taxon>Eukaryota</taxon>
        <taxon>Viridiplantae</taxon>
        <taxon>Streptophyta</taxon>
        <taxon>Embryophyta</taxon>
        <taxon>Tracheophyta</taxon>
        <taxon>Spermatophyta</taxon>
        <taxon>Magnoliopsida</taxon>
        <taxon>Liliopsida</taxon>
        <taxon>Poales</taxon>
        <taxon>Poaceae</taxon>
        <taxon>BOP clade</taxon>
        <taxon>Pooideae</taxon>
        <taxon>Triticodae</taxon>
        <taxon>Triticeae</taxon>
        <taxon>Triticinae</taxon>
        <taxon>Aegilops</taxon>
    </lineage>
</organism>
<evidence type="ECO:0000259" key="2">
    <source>
        <dbReference type="Pfam" id="PF03478"/>
    </source>
</evidence>
<dbReference type="EnsemblPlants" id="EMT07210">
    <property type="protein sequence ID" value="EMT07210"/>
    <property type="gene ID" value="F775_02009"/>
</dbReference>
<feature type="domain" description="KIB1-4 beta-propeller" evidence="2">
    <location>
        <begin position="6"/>
        <end position="114"/>
    </location>
</feature>
<reference evidence="3" key="1">
    <citation type="submission" date="2015-06" db="UniProtKB">
        <authorList>
            <consortium name="EnsemblPlants"/>
        </authorList>
    </citation>
    <scope>IDENTIFICATION</scope>
</reference>
<dbReference type="AlphaFoldDB" id="M8B0W0"/>